<dbReference type="EMBL" id="LOPV01000691">
    <property type="protein sequence ID" value="KTG08738.1"/>
    <property type="molecule type" value="Genomic_DNA"/>
</dbReference>
<evidence type="ECO:0000313" key="3">
    <source>
        <dbReference type="Proteomes" id="UP000053157"/>
    </source>
</evidence>
<protein>
    <submittedName>
        <fullName evidence="2">Flagellar protein G</fullName>
    </submittedName>
</protein>
<organism evidence="2 3">
    <name type="scientific">Haloferax profundi</name>
    <dbReference type="NCBI Taxonomy" id="1544718"/>
    <lineage>
        <taxon>Archaea</taxon>
        <taxon>Methanobacteriati</taxon>
        <taxon>Methanobacteriota</taxon>
        <taxon>Stenosarchaea group</taxon>
        <taxon>Halobacteria</taxon>
        <taxon>Halobacteriales</taxon>
        <taxon>Haloferacaceae</taxon>
        <taxon>Haloferax</taxon>
    </lineage>
</organism>
<proteinExistence type="predicted"/>
<name>A0A0W1R6K3_9EURY</name>
<dbReference type="OrthoDB" id="183655at2157"/>
<sequence>MADISVPSLILFIASIVVAAGVAGVLIDTVTGISSSVDERGGDVSTEIRTDIEVISDPESGVYDDGSDTLTVYVKNTGLRTLPATSGGFDIIVDSQYRTQSDVAVTVVDGTEWRPSNVVELEITNLTLTQSADHRLNVVVDGDEEVFEFYVP</sequence>
<gene>
    <name evidence="2" type="ORF">AUR66_03870</name>
</gene>
<keyword evidence="3" id="KW-1185">Reference proteome</keyword>
<keyword evidence="1" id="KW-0472">Membrane</keyword>
<reference evidence="2 3" key="1">
    <citation type="submission" date="2015-12" db="EMBL/GenBank/DDBJ databases">
        <title>Haloferax profundi sp. nov. isolated from the Discovery deep brine-seawater interface in the Red Sea.</title>
        <authorList>
            <person name="Zhang G."/>
            <person name="Stingl U."/>
            <person name="Rashid M."/>
        </authorList>
    </citation>
    <scope>NUCLEOTIDE SEQUENCE [LARGE SCALE GENOMIC DNA]</scope>
    <source>
        <strain evidence="2 3">SB29</strain>
    </source>
</reference>
<dbReference type="InterPro" id="IPR002774">
    <property type="entry name" value="Flagellin_arc-type"/>
</dbReference>
<dbReference type="RefSeq" id="WP_058573646.1">
    <property type="nucleotide sequence ID" value="NZ_LOPV01000691.1"/>
</dbReference>
<evidence type="ECO:0000313" key="2">
    <source>
        <dbReference type="EMBL" id="KTG08738.1"/>
    </source>
</evidence>
<dbReference type="GO" id="GO:0097588">
    <property type="term" value="P:archaeal or bacterial-type flagellum-dependent cell motility"/>
    <property type="evidence" value="ECO:0007669"/>
    <property type="project" value="InterPro"/>
</dbReference>
<feature type="transmembrane region" description="Helical" evidence="1">
    <location>
        <begin position="6"/>
        <end position="27"/>
    </location>
</feature>
<accession>A0A0W1R6K3</accession>
<dbReference type="Proteomes" id="UP000053157">
    <property type="component" value="Unassembled WGS sequence"/>
</dbReference>
<dbReference type="PANTHER" id="PTHR42200">
    <property type="entry name" value="ARCHAEAL FLAGELLA-RELATED PROTEIN F-RELATED"/>
    <property type="match status" value="1"/>
</dbReference>
<dbReference type="Pfam" id="PF01917">
    <property type="entry name" value="Flagellin_arch-type"/>
    <property type="match status" value="1"/>
</dbReference>
<keyword evidence="1" id="KW-0812">Transmembrane</keyword>
<evidence type="ECO:0000256" key="1">
    <source>
        <dbReference type="SAM" id="Phobius"/>
    </source>
</evidence>
<comment type="caution">
    <text evidence="2">The sequence shown here is derived from an EMBL/GenBank/DDBJ whole genome shotgun (WGS) entry which is preliminary data.</text>
</comment>
<dbReference type="PANTHER" id="PTHR42200:SF2">
    <property type="entry name" value="ARCHAEAL FLAGELLA-RELATED PROTEIN F"/>
    <property type="match status" value="1"/>
</dbReference>
<dbReference type="AlphaFoldDB" id="A0A0W1R6K3"/>
<keyword evidence="2" id="KW-0969">Cilium</keyword>
<keyword evidence="2" id="KW-0282">Flagellum</keyword>
<dbReference type="GO" id="GO:0005198">
    <property type="term" value="F:structural molecule activity"/>
    <property type="evidence" value="ECO:0007669"/>
    <property type="project" value="InterPro"/>
</dbReference>
<keyword evidence="2" id="KW-0966">Cell projection</keyword>
<keyword evidence="1" id="KW-1133">Transmembrane helix</keyword>